<reference evidence="2" key="2">
    <citation type="submission" date="2011-02" db="EMBL/GenBank/DDBJ databases">
        <authorList>
            <person name="MacLean D."/>
        </authorList>
    </citation>
    <scope>NUCLEOTIDE SEQUENCE</scope>
</reference>
<dbReference type="SUPFAM" id="SSF52540">
    <property type="entry name" value="P-loop containing nucleoside triphosphate hydrolases"/>
    <property type="match status" value="2"/>
</dbReference>
<dbReference type="HOGENOM" id="CLU_000688_8_3_1"/>
<dbReference type="InterPro" id="IPR041569">
    <property type="entry name" value="AAA_lid_3"/>
</dbReference>
<dbReference type="AlphaFoldDB" id="F0W6U9"/>
<dbReference type="InterPro" id="IPR050168">
    <property type="entry name" value="AAA_ATPase_domain"/>
</dbReference>
<dbReference type="EMBL" id="FR824071">
    <property type="protein sequence ID" value="CCA16844.1"/>
    <property type="molecule type" value="Genomic_DNA"/>
</dbReference>
<gene>
    <name evidence="2" type="primary">AlNc14C26G2585</name>
    <name evidence="2" type="ORF">ALNC14_029870</name>
</gene>
<dbReference type="Gene3D" id="3.40.50.300">
    <property type="entry name" value="P-loop containing nucleotide triphosphate hydrolases"/>
    <property type="match status" value="2"/>
</dbReference>
<dbReference type="Pfam" id="PF00004">
    <property type="entry name" value="AAA"/>
    <property type="match status" value="1"/>
</dbReference>
<evidence type="ECO:0000313" key="2">
    <source>
        <dbReference type="EMBL" id="CCA16844.1"/>
    </source>
</evidence>
<dbReference type="PANTHER" id="PTHR23077:SF117">
    <property type="entry name" value="AAA+ ATPASE DOMAIN-CONTAINING PROTEIN"/>
    <property type="match status" value="1"/>
</dbReference>
<feature type="domain" description="AAA+ ATPase" evidence="1">
    <location>
        <begin position="611"/>
        <end position="772"/>
    </location>
</feature>
<keyword evidence="2" id="KW-0131">Cell cycle</keyword>
<protein>
    <submittedName>
        <fullName evidence="2">Cell division cycle protein 48 putative</fullName>
    </submittedName>
</protein>
<dbReference type="Gene3D" id="1.10.8.60">
    <property type="match status" value="1"/>
</dbReference>
<reference evidence="2" key="1">
    <citation type="journal article" date="2011" name="PLoS Biol.">
        <title>Gene gain and loss during evolution of obligate parasitism in the white rust pathogen of Arabidopsis thaliana.</title>
        <authorList>
            <person name="Kemen E."/>
            <person name="Gardiner A."/>
            <person name="Schultz-Larsen T."/>
            <person name="Kemen A.C."/>
            <person name="Balmuth A.L."/>
            <person name="Robert-Seilaniantz A."/>
            <person name="Bailey K."/>
            <person name="Holub E."/>
            <person name="Studholme D.J."/>
            <person name="Maclean D."/>
            <person name="Jones J.D."/>
        </authorList>
    </citation>
    <scope>NUCLEOTIDE SEQUENCE</scope>
</reference>
<evidence type="ECO:0000259" key="1">
    <source>
        <dbReference type="SMART" id="SM00382"/>
    </source>
</evidence>
<dbReference type="InterPro" id="IPR003960">
    <property type="entry name" value="ATPase_AAA_CS"/>
</dbReference>
<dbReference type="InterPro" id="IPR003593">
    <property type="entry name" value="AAA+_ATPase"/>
</dbReference>
<dbReference type="GO" id="GO:0005524">
    <property type="term" value="F:ATP binding"/>
    <property type="evidence" value="ECO:0007669"/>
    <property type="project" value="InterPro"/>
</dbReference>
<dbReference type="GO" id="GO:0016887">
    <property type="term" value="F:ATP hydrolysis activity"/>
    <property type="evidence" value="ECO:0007669"/>
    <property type="project" value="InterPro"/>
</dbReference>
<dbReference type="GO" id="GO:0051301">
    <property type="term" value="P:cell division"/>
    <property type="evidence" value="ECO:0007669"/>
    <property type="project" value="UniProtKB-KW"/>
</dbReference>
<keyword evidence="2" id="KW-0132">Cell division</keyword>
<dbReference type="PROSITE" id="PS00674">
    <property type="entry name" value="AAA"/>
    <property type="match status" value="1"/>
</dbReference>
<dbReference type="SMART" id="SM00382">
    <property type="entry name" value="AAA"/>
    <property type="match status" value="2"/>
</dbReference>
<dbReference type="InterPro" id="IPR027417">
    <property type="entry name" value="P-loop_NTPase"/>
</dbReference>
<accession>F0W6U9</accession>
<organism evidence="2">
    <name type="scientific">Albugo laibachii Nc14</name>
    <dbReference type="NCBI Taxonomy" id="890382"/>
    <lineage>
        <taxon>Eukaryota</taxon>
        <taxon>Sar</taxon>
        <taxon>Stramenopiles</taxon>
        <taxon>Oomycota</taxon>
        <taxon>Peronosporomycetes</taxon>
        <taxon>Albuginales</taxon>
        <taxon>Albuginaceae</taxon>
        <taxon>Albugo</taxon>
    </lineage>
</organism>
<sequence>MMSTQVSLWSGDVSCLKLLPHQILLSGRTMDLLGITSLQTVQIVCNNTTKDKQLIFLECVMAPSFATKDDAACVQVWVLSTLGINHGENATISRVTFPSPVASNLPLLADEIHVRILASSPLTANSKHSSNKELGGGDTIANVGSVQEAFQRQLTVVLETIETEGGVDGVIQVNQLVPLQIFGQVYITKVLELKSNDQKLSIALYKRDISECPRVRFPASNQSLKRDQEEFKDDEAGKDILDADALEKRLWKLGLCGIHKQVQEILWYTTSIINPELFRDENCRNCLESARFRGILISGCGGSGKTELLNVTEKELVEHYKNTSAIHVDIVRWDATWLLLEFDAEKTNQTFFEFIQNKLESSLSGKSLQECRALILLDNFDELFVQDENNLQAEGPSVGNGILSLFNSLDELTACRICMVLTCQDDSMAKLPSKILHPSQIGKYFELAPPTESVRRDILALKLIKIPVCIEIECDEVSDSDLCERLSGMHLSQGGHQTFLNVEKICTLATRLASMTAGCVPRDLIRLCRHVLAQAFSDTNTTQAVKWSDVMDAVGAVKPSQFRHLDVNTPHIHPSSNLAFAGYEKLQTELHEVVDASFRPSEAMKRLGVMPSSGILLYGPSGCGKSLLAKVLAARANVNFVSIKSSEIMSKYFGDSEQAIRQVFARARSASPSILFFDEFDAVACKRFGEAQTKGSDAAAFDGSSVYNRILSTFLNEMDGIGHAKRSGYQAQKTENRKQVLVIAATNRVDALDQALIRPGRIDKKVFLHYPDLQDRKAILRLCTARMPLKDDVDLDVLASPSCGSPLTGADLANMCKEAALMALREDPEASHVENRHFQEALEKEMSSRPKEEI</sequence>
<feature type="domain" description="AAA+ ATPase" evidence="1">
    <location>
        <begin position="291"/>
        <end position="442"/>
    </location>
</feature>
<dbReference type="PANTHER" id="PTHR23077">
    <property type="entry name" value="AAA-FAMILY ATPASE"/>
    <property type="match status" value="1"/>
</dbReference>
<dbReference type="FunFam" id="3.40.50.300:FF:001921">
    <property type="entry name" value="AAA ATPase domain-containing protein"/>
    <property type="match status" value="1"/>
</dbReference>
<dbReference type="Pfam" id="PF17862">
    <property type="entry name" value="AAA_lid_3"/>
    <property type="match status" value="1"/>
</dbReference>
<dbReference type="InterPro" id="IPR003959">
    <property type="entry name" value="ATPase_AAA_core"/>
</dbReference>
<proteinExistence type="predicted"/>
<name>F0W6U9_9STRA</name>